<proteinExistence type="predicted"/>
<feature type="compositionally biased region" description="Basic and acidic residues" evidence="2">
    <location>
        <begin position="415"/>
        <end position="424"/>
    </location>
</feature>
<feature type="compositionally biased region" description="Pro residues" evidence="2">
    <location>
        <begin position="333"/>
        <end position="343"/>
    </location>
</feature>
<dbReference type="InterPro" id="IPR036570">
    <property type="entry name" value="HORMA_dom_sf"/>
</dbReference>
<comment type="caution">
    <text evidence="4">The sequence shown here is derived from an EMBL/GenBank/DDBJ whole genome shotgun (WGS) entry which is preliminary data.</text>
</comment>
<dbReference type="GO" id="GO:0000407">
    <property type="term" value="C:phagophore assembly site"/>
    <property type="evidence" value="ECO:0007669"/>
    <property type="project" value="TreeGrafter"/>
</dbReference>
<dbReference type="Pfam" id="PF10033">
    <property type="entry name" value="ATG13"/>
    <property type="match status" value="1"/>
</dbReference>
<reference evidence="4 5" key="1">
    <citation type="journal article" date="2023" name="Hortic Res">
        <title>Pangenome of water caltrop reveals structural variations and asymmetric subgenome divergence after allopolyploidization.</title>
        <authorList>
            <person name="Zhang X."/>
            <person name="Chen Y."/>
            <person name="Wang L."/>
            <person name="Yuan Y."/>
            <person name="Fang M."/>
            <person name="Shi L."/>
            <person name="Lu R."/>
            <person name="Comes H.P."/>
            <person name="Ma Y."/>
            <person name="Chen Y."/>
            <person name="Huang G."/>
            <person name="Zhou Y."/>
            <person name="Zheng Z."/>
            <person name="Qiu Y."/>
        </authorList>
    </citation>
    <scope>NUCLEOTIDE SEQUENCE [LARGE SCALE GENOMIC DNA]</scope>
    <source>
        <tissue evidence="4">Roots</tissue>
    </source>
</reference>
<dbReference type="InterPro" id="IPR018731">
    <property type="entry name" value="Atg13_N"/>
</dbReference>
<gene>
    <name evidence="4" type="ORF">SAY87_030775</name>
</gene>
<evidence type="ECO:0000313" key="5">
    <source>
        <dbReference type="Proteomes" id="UP001345219"/>
    </source>
</evidence>
<dbReference type="GO" id="GO:0034727">
    <property type="term" value="P:piecemeal microautophagy of the nucleus"/>
    <property type="evidence" value="ECO:0007669"/>
    <property type="project" value="TreeGrafter"/>
</dbReference>
<dbReference type="PANTHER" id="PTHR13430">
    <property type="match status" value="1"/>
</dbReference>
<dbReference type="Proteomes" id="UP001345219">
    <property type="component" value="Chromosome 24"/>
</dbReference>
<feature type="compositionally biased region" description="Basic and acidic residues" evidence="2">
    <location>
        <begin position="438"/>
        <end position="447"/>
    </location>
</feature>
<evidence type="ECO:0000259" key="3">
    <source>
        <dbReference type="Pfam" id="PF10033"/>
    </source>
</evidence>
<dbReference type="GO" id="GO:0005829">
    <property type="term" value="C:cytosol"/>
    <property type="evidence" value="ECO:0007669"/>
    <property type="project" value="TreeGrafter"/>
</dbReference>
<dbReference type="GO" id="GO:0034497">
    <property type="term" value="P:protein localization to phagophore assembly site"/>
    <property type="evidence" value="ECO:0007669"/>
    <property type="project" value="TreeGrafter"/>
</dbReference>
<evidence type="ECO:0000313" key="4">
    <source>
        <dbReference type="EMBL" id="KAK4770243.1"/>
    </source>
</evidence>
<evidence type="ECO:0000256" key="1">
    <source>
        <dbReference type="ARBA" id="ARBA00023006"/>
    </source>
</evidence>
<evidence type="ECO:0000256" key="2">
    <source>
        <dbReference type="SAM" id="MobiDB-lite"/>
    </source>
</evidence>
<feature type="region of interest" description="Disordered" evidence="2">
    <location>
        <begin position="487"/>
        <end position="517"/>
    </location>
</feature>
<dbReference type="Gene3D" id="3.30.900.10">
    <property type="entry name" value="HORMA domain"/>
    <property type="match status" value="1"/>
</dbReference>
<organism evidence="4 5">
    <name type="scientific">Trapa incisa</name>
    <dbReference type="NCBI Taxonomy" id="236973"/>
    <lineage>
        <taxon>Eukaryota</taxon>
        <taxon>Viridiplantae</taxon>
        <taxon>Streptophyta</taxon>
        <taxon>Embryophyta</taxon>
        <taxon>Tracheophyta</taxon>
        <taxon>Spermatophyta</taxon>
        <taxon>Magnoliopsida</taxon>
        <taxon>eudicotyledons</taxon>
        <taxon>Gunneridae</taxon>
        <taxon>Pentapetalae</taxon>
        <taxon>rosids</taxon>
        <taxon>malvids</taxon>
        <taxon>Myrtales</taxon>
        <taxon>Lythraceae</taxon>
        <taxon>Trapa</taxon>
    </lineage>
</organism>
<protein>
    <recommendedName>
        <fullName evidence="3">Autophagy-related protein 13 N-terminal domain-containing protein</fullName>
    </recommendedName>
</protein>
<feature type="region of interest" description="Disordered" evidence="2">
    <location>
        <begin position="325"/>
        <end position="471"/>
    </location>
</feature>
<keyword evidence="5" id="KW-1185">Reference proteome</keyword>
<feature type="compositionally biased region" description="Polar residues" evidence="2">
    <location>
        <begin position="371"/>
        <end position="384"/>
    </location>
</feature>
<keyword evidence="1" id="KW-0072">Autophagy</keyword>
<dbReference type="AlphaFoldDB" id="A0AAN7KTR1"/>
<dbReference type="GO" id="GO:1990316">
    <property type="term" value="C:Atg1/ULK1 kinase complex"/>
    <property type="evidence" value="ECO:0007669"/>
    <property type="project" value="InterPro"/>
</dbReference>
<name>A0AAN7KTR1_9MYRT</name>
<feature type="compositionally biased region" description="Polar residues" evidence="2">
    <location>
        <begin position="452"/>
        <end position="471"/>
    </location>
</feature>
<feature type="region of interest" description="Disordered" evidence="2">
    <location>
        <begin position="247"/>
        <end position="277"/>
    </location>
</feature>
<sequence>MEQIVSQFLLKCLHIILNSRIPSLHPIRRSTVEPGSVSRVRKSDRWFNLLLGDRPSVLDNLNFWHRNLTDPMIVDVILVHEVSNSSSVDNLYGNSTASRGGGSVETVIERWTVHYESPQISPQANDSLSHKKAYKKLIVLLRALYSQMRLLPAYRIFRQLHSATQSYNFDIIYKVSSFSDPFTLTRVEQEMMDEYMFSTPVEVVPPGHVSVSVSFRKTLSDFNLDPSTSLIPRIISDYVGSPATDPLRSFPSSDKGLQEMPFPSRGTRLPSPSPFQRPHSWTSGIHRGAAFGYGFPPTYGLPSPPDHFVHRAQSYRPSVQRTTSFDDYQLSPPFSPASSPSPPGHFLGSNPLQHGRPRPGSAPVMIPRQVATGTTRYATPNSSDSNRHSLPPPSPRSTRLDNSSQESPSGIRMYKKQDISRTGESHLGTTSPYTGHKIMRDNRDDSGRFSGLLSSSDSPRVGFSRSSSRLSFQDDLDDGDFSCPFDVDDVDASDSPASHNLEGKRASEFAPASPMGTKSRDAAVGVLVHMLRTAPPLRQDLSCYTSQSGTTEQDGGIATASGFFMPRKTTDGLEELRSYREMKDLLLSKSATRVFTTEEA</sequence>
<accession>A0AAN7KTR1</accession>
<dbReference type="PANTHER" id="PTHR13430:SF4">
    <property type="entry name" value="AUTOPHAGY-RELATED PROTEIN 13"/>
    <property type="match status" value="1"/>
</dbReference>
<dbReference type="GO" id="GO:0000423">
    <property type="term" value="P:mitophagy"/>
    <property type="evidence" value="ECO:0007669"/>
    <property type="project" value="TreeGrafter"/>
</dbReference>
<dbReference type="EMBL" id="JAXIOK010000005">
    <property type="protein sequence ID" value="KAK4770243.1"/>
    <property type="molecule type" value="Genomic_DNA"/>
</dbReference>
<dbReference type="InterPro" id="IPR040182">
    <property type="entry name" value="ATG13"/>
</dbReference>
<feature type="domain" description="Autophagy-related protein 13 N-terminal" evidence="3">
    <location>
        <begin position="5"/>
        <end position="218"/>
    </location>
</feature>